<feature type="domain" description="EGF-like" evidence="4">
    <location>
        <begin position="492"/>
        <end position="530"/>
    </location>
</feature>
<sequence length="864" mass="89933">MLDSSQIQDPTPVFQYQPTSNRESEVSVQQSTTSSTSRPSTLDSVGSIPDFPLPITGTPVGPPRRSVNLGPPPSARRGASSFYSNASFVSPIPEESPRSRSRASYASSAAIPRDRDSWDSSISPGPSPTYADDRFEDTIPEDGREGMYGDDQGDESQLVRSASIGKRGRALLVTTPAPQRSSEVPEMGLRAVPSPRNPGAFGDATAYTDASSASSGSDPRSRGLRPPPPAAAAGAAGVALTAESILSAYDAASSSDPSNPSRALSVSPQPTREYSQFSAIRRPPRLDLDAVKAAEARGSLTSLPDLIRRATRLAASLEKGRRPASRFPDDMDPFQGRSEKNRSSDYEKHQSGLSDMLAAFPPPAQPVAQPRRSWRESVRDEISSWPLPARFSGMGRSRDTSPRDQEPALPTYNVAGSGNGGDNGSNGDPNGSNAARGEEKKQGRRCCGLPLWGFIILVIVLLIIITAAVVIPVEFFVVRRRANNGAGGAQPALTECQNMLTCANGGTNIVTSEGVCSCICTGGFTGATCTVPGANGCTTTNVVDQSPNVGNNVINNVTLGDSLPRLIQAASQNFSIPLSVTQILAKFNAGSLSCLAENALVTFNGESARGNGPSQAVIPGTTNNAAGGPGPQPPQVPELPQVPEGVALAVVTVVVRRQAGQGFSTTLSGTVSFASTRTSIPPTTTTTLTISVPRKPSSTTSTSSSSSTTTSRSSSITSASPPPGTSTTQGNPTPAPTTFPVTDQMLDFARVSVLFVLQQETLQNAEAAQLALQRFFTAAGQGSAAPSPVTPAQARNLTLGNGNSVNLIDFKVDVGNGPVGGATKPAATPLPALRLRDAAPQPGSSTCGGENELKPPPLMRMFRR</sequence>
<feature type="compositionally biased region" description="Low complexity" evidence="2">
    <location>
        <begin position="26"/>
        <end position="37"/>
    </location>
</feature>
<feature type="region of interest" description="Disordered" evidence="2">
    <location>
        <begin position="675"/>
        <end position="740"/>
    </location>
</feature>
<dbReference type="AlphaFoldDB" id="A0A0C4DR65"/>
<feature type="compositionally biased region" description="Polar residues" evidence="2">
    <location>
        <begin position="266"/>
        <end position="278"/>
    </location>
</feature>
<dbReference type="OrthoDB" id="283575at2759"/>
<dbReference type="EMBL" id="GL876967">
    <property type="protein sequence ID" value="KLU83304.1"/>
    <property type="molecule type" value="Genomic_DNA"/>
</dbReference>
<dbReference type="PANTHER" id="PTHR17178:SF0">
    <property type="entry name" value="SERGLYCIN"/>
    <property type="match status" value="1"/>
</dbReference>
<keyword evidence="1" id="KW-1015">Disulfide bond</keyword>
<feature type="compositionally biased region" description="Basic and acidic residues" evidence="2">
    <location>
        <begin position="131"/>
        <end position="147"/>
    </location>
</feature>
<proteinExistence type="predicted"/>
<feature type="compositionally biased region" description="Low complexity" evidence="2">
    <location>
        <begin position="102"/>
        <end position="111"/>
    </location>
</feature>
<reference evidence="5" key="1">
    <citation type="submission" date="2010-05" db="EMBL/GenBank/DDBJ databases">
        <title>The Genome Sequence of Magnaporthe poae strain ATCC 64411.</title>
        <authorList>
            <consortium name="The Broad Institute Genome Sequencing Platform"/>
            <consortium name="Broad Institute Genome Sequencing Center for Infectious Disease"/>
            <person name="Ma L.-J."/>
            <person name="Dead R."/>
            <person name="Young S."/>
            <person name="Zeng Q."/>
            <person name="Koehrsen M."/>
            <person name="Alvarado L."/>
            <person name="Berlin A."/>
            <person name="Chapman S.B."/>
            <person name="Chen Z."/>
            <person name="Freedman E."/>
            <person name="Gellesch M."/>
            <person name="Goldberg J."/>
            <person name="Griggs A."/>
            <person name="Gujja S."/>
            <person name="Heilman E.R."/>
            <person name="Heiman D."/>
            <person name="Hepburn T."/>
            <person name="Howarth C."/>
            <person name="Jen D."/>
            <person name="Larson L."/>
            <person name="Mehta T."/>
            <person name="Neiman D."/>
            <person name="Pearson M."/>
            <person name="Roberts A."/>
            <person name="Saif S."/>
            <person name="Shea T."/>
            <person name="Shenoy N."/>
            <person name="Sisk P."/>
            <person name="Stolte C."/>
            <person name="Sykes S."/>
            <person name="Walk T."/>
            <person name="White J."/>
            <person name="Yandava C."/>
            <person name="Haas B."/>
            <person name="Nusbaum C."/>
            <person name="Birren B."/>
        </authorList>
    </citation>
    <scope>NUCLEOTIDE SEQUENCE</scope>
    <source>
        <strain evidence="5">ATCC 64411</strain>
    </source>
</reference>
<keyword evidence="1" id="KW-0245">EGF-like domain</keyword>
<evidence type="ECO:0000259" key="4">
    <source>
        <dbReference type="PROSITE" id="PS50026"/>
    </source>
</evidence>
<keyword evidence="3" id="KW-0472">Membrane</keyword>
<evidence type="ECO:0000313" key="5">
    <source>
        <dbReference type="EMBL" id="KLU83304.1"/>
    </source>
</evidence>
<feature type="region of interest" description="Disordered" evidence="2">
    <location>
        <begin position="356"/>
        <end position="375"/>
    </location>
</feature>
<evidence type="ECO:0000256" key="1">
    <source>
        <dbReference type="PROSITE-ProRule" id="PRU00076"/>
    </source>
</evidence>
<feature type="compositionally biased region" description="Basic and acidic residues" evidence="2">
    <location>
        <begin position="396"/>
        <end position="406"/>
    </location>
</feature>
<dbReference type="CDD" id="cd00054">
    <property type="entry name" value="EGF_CA"/>
    <property type="match status" value="1"/>
</dbReference>
<keyword evidence="3" id="KW-0812">Transmembrane</keyword>
<reference evidence="5" key="3">
    <citation type="submission" date="2011-03" db="EMBL/GenBank/DDBJ databases">
        <title>Annotation of Magnaporthe poae ATCC 64411.</title>
        <authorList>
            <person name="Ma L.-J."/>
            <person name="Dead R."/>
            <person name="Young S.K."/>
            <person name="Zeng Q."/>
            <person name="Gargeya S."/>
            <person name="Fitzgerald M."/>
            <person name="Haas B."/>
            <person name="Abouelleil A."/>
            <person name="Alvarado L."/>
            <person name="Arachchi H.M."/>
            <person name="Berlin A."/>
            <person name="Brown A."/>
            <person name="Chapman S.B."/>
            <person name="Chen Z."/>
            <person name="Dunbar C."/>
            <person name="Freedman E."/>
            <person name="Gearin G."/>
            <person name="Gellesch M."/>
            <person name="Goldberg J."/>
            <person name="Griggs A."/>
            <person name="Gujja S."/>
            <person name="Heiman D."/>
            <person name="Howarth C."/>
            <person name="Larson L."/>
            <person name="Lui A."/>
            <person name="MacDonald P.J.P."/>
            <person name="Mehta T."/>
            <person name="Montmayeur A."/>
            <person name="Murphy C."/>
            <person name="Neiman D."/>
            <person name="Pearson M."/>
            <person name="Priest M."/>
            <person name="Roberts A."/>
            <person name="Saif S."/>
            <person name="Shea T."/>
            <person name="Shenoy N."/>
            <person name="Sisk P."/>
            <person name="Stolte C."/>
            <person name="Sykes S."/>
            <person name="Yandava C."/>
            <person name="Wortman J."/>
            <person name="Nusbaum C."/>
            <person name="Birren B."/>
        </authorList>
    </citation>
    <scope>NUCLEOTIDE SEQUENCE</scope>
    <source>
        <strain evidence="5">ATCC 64411</strain>
    </source>
</reference>
<dbReference type="EnsemblFungi" id="MAPG_02368T0">
    <property type="protein sequence ID" value="MAPG_02368T0"/>
    <property type="gene ID" value="MAPG_02368"/>
</dbReference>
<reference evidence="6" key="4">
    <citation type="journal article" date="2015" name="G3 (Bethesda)">
        <title>Genome sequences of three phytopathogenic species of the Magnaporthaceae family of fungi.</title>
        <authorList>
            <person name="Okagaki L.H."/>
            <person name="Nunes C.C."/>
            <person name="Sailsbery J."/>
            <person name="Clay B."/>
            <person name="Brown D."/>
            <person name="John T."/>
            <person name="Oh Y."/>
            <person name="Young N."/>
            <person name="Fitzgerald M."/>
            <person name="Haas B.J."/>
            <person name="Zeng Q."/>
            <person name="Young S."/>
            <person name="Adiconis X."/>
            <person name="Fan L."/>
            <person name="Levin J.Z."/>
            <person name="Mitchell T.K."/>
            <person name="Okubara P.A."/>
            <person name="Farman M.L."/>
            <person name="Kohn L.M."/>
            <person name="Birren B."/>
            <person name="Ma L.-J."/>
            <person name="Dean R.A."/>
        </authorList>
    </citation>
    <scope>NUCLEOTIDE SEQUENCE</scope>
    <source>
        <strain evidence="6">ATCC 64411 / 73-15</strain>
    </source>
</reference>
<keyword evidence="7" id="KW-1185">Reference proteome</keyword>
<reference evidence="7" key="2">
    <citation type="submission" date="2010-05" db="EMBL/GenBank/DDBJ databases">
        <title>The genome sequence of Magnaporthe poae strain ATCC 64411.</title>
        <authorList>
            <person name="Ma L.-J."/>
            <person name="Dead R."/>
            <person name="Young S."/>
            <person name="Zeng Q."/>
            <person name="Koehrsen M."/>
            <person name="Alvarado L."/>
            <person name="Berlin A."/>
            <person name="Chapman S.B."/>
            <person name="Chen Z."/>
            <person name="Freedman E."/>
            <person name="Gellesch M."/>
            <person name="Goldberg J."/>
            <person name="Griggs A."/>
            <person name="Gujja S."/>
            <person name="Heilman E.R."/>
            <person name="Heiman D."/>
            <person name="Hepburn T."/>
            <person name="Howarth C."/>
            <person name="Jen D."/>
            <person name="Larson L."/>
            <person name="Mehta T."/>
            <person name="Neiman D."/>
            <person name="Pearson M."/>
            <person name="Roberts A."/>
            <person name="Saif S."/>
            <person name="Shea T."/>
            <person name="Shenoy N."/>
            <person name="Sisk P."/>
            <person name="Stolte C."/>
            <person name="Sykes S."/>
            <person name="Walk T."/>
            <person name="White J."/>
            <person name="Yandava C."/>
            <person name="Haas B."/>
            <person name="Nusbaum C."/>
            <person name="Birren B."/>
        </authorList>
    </citation>
    <scope>NUCLEOTIDE SEQUENCE [LARGE SCALE GENOMIC DNA]</scope>
    <source>
        <strain evidence="7">ATCC 64411 / 73-15</strain>
    </source>
</reference>
<dbReference type="OMA" id="TCSCICT"/>
<dbReference type="PANTHER" id="PTHR17178">
    <property type="entry name" value="SECRETORY GRANULE PROTEOGLYCAN CORE PROTEIN"/>
    <property type="match status" value="1"/>
</dbReference>
<feature type="compositionally biased region" description="Polar residues" evidence="2">
    <location>
        <begin position="1"/>
        <end position="21"/>
    </location>
</feature>
<feature type="region of interest" description="Disordered" evidence="2">
    <location>
        <begin position="315"/>
        <end position="351"/>
    </location>
</feature>
<dbReference type="Proteomes" id="UP000011715">
    <property type="component" value="Unassembled WGS sequence"/>
</dbReference>
<gene>
    <name evidence="5" type="ORF">MAPG_02368</name>
</gene>
<name>A0A0C4DR65_MAGP6</name>
<dbReference type="PROSITE" id="PS01186">
    <property type="entry name" value="EGF_2"/>
    <property type="match status" value="1"/>
</dbReference>
<evidence type="ECO:0000256" key="3">
    <source>
        <dbReference type="SAM" id="Phobius"/>
    </source>
</evidence>
<feature type="transmembrane region" description="Helical" evidence="3">
    <location>
        <begin position="449"/>
        <end position="471"/>
    </location>
</feature>
<feature type="region of interest" description="Disordered" evidence="2">
    <location>
        <begin position="1"/>
        <end position="237"/>
    </location>
</feature>
<feature type="region of interest" description="Disordered" evidence="2">
    <location>
        <begin position="389"/>
        <end position="439"/>
    </location>
</feature>
<feature type="disulfide bond" evidence="1">
    <location>
        <begin position="520"/>
        <end position="529"/>
    </location>
</feature>
<dbReference type="EMBL" id="ADBL01000593">
    <property type="status" value="NOT_ANNOTATED_CDS"/>
    <property type="molecule type" value="Genomic_DNA"/>
</dbReference>
<dbReference type="PROSITE" id="PS50026">
    <property type="entry name" value="EGF_3"/>
    <property type="match status" value="1"/>
</dbReference>
<reference evidence="6" key="5">
    <citation type="submission" date="2015-06" db="UniProtKB">
        <authorList>
            <consortium name="EnsemblFungi"/>
        </authorList>
    </citation>
    <scope>IDENTIFICATION</scope>
    <source>
        <strain evidence="6">ATCC 64411</strain>
    </source>
</reference>
<feature type="region of interest" description="Disordered" evidence="2">
    <location>
        <begin position="837"/>
        <end position="864"/>
    </location>
</feature>
<accession>A0A0C4DR65</accession>
<keyword evidence="3" id="KW-1133">Transmembrane helix</keyword>
<dbReference type="STRING" id="644358.A0A0C4DR65"/>
<dbReference type="eggNOG" id="ENOG502RXHJ">
    <property type="taxonomic scope" value="Eukaryota"/>
</dbReference>
<protein>
    <recommendedName>
        <fullName evidence="4">EGF-like domain-containing protein</fullName>
    </recommendedName>
</protein>
<feature type="compositionally biased region" description="Low complexity" evidence="2">
    <location>
        <begin position="675"/>
        <end position="719"/>
    </location>
</feature>
<comment type="caution">
    <text evidence="1">Lacks conserved residue(s) required for the propagation of feature annotation.</text>
</comment>
<dbReference type="VEuPathDB" id="FungiDB:MAPG_02368"/>
<feature type="compositionally biased region" description="Low complexity" evidence="2">
    <location>
        <begin position="250"/>
        <end position="265"/>
    </location>
</feature>
<feature type="compositionally biased region" description="Basic and acidic residues" evidence="2">
    <location>
        <begin position="337"/>
        <end position="350"/>
    </location>
</feature>
<feature type="compositionally biased region" description="Low complexity" evidence="2">
    <location>
        <begin position="209"/>
        <end position="218"/>
    </location>
</feature>
<feature type="region of interest" description="Disordered" evidence="2">
    <location>
        <begin position="250"/>
        <end position="286"/>
    </location>
</feature>
<evidence type="ECO:0000256" key="2">
    <source>
        <dbReference type="SAM" id="MobiDB-lite"/>
    </source>
</evidence>
<organism evidence="6 7">
    <name type="scientific">Magnaporthiopsis poae (strain ATCC 64411 / 73-15)</name>
    <name type="common">Kentucky bluegrass fungus</name>
    <name type="synonym">Magnaporthe poae</name>
    <dbReference type="NCBI Taxonomy" id="644358"/>
    <lineage>
        <taxon>Eukaryota</taxon>
        <taxon>Fungi</taxon>
        <taxon>Dikarya</taxon>
        <taxon>Ascomycota</taxon>
        <taxon>Pezizomycotina</taxon>
        <taxon>Sordariomycetes</taxon>
        <taxon>Sordariomycetidae</taxon>
        <taxon>Magnaporthales</taxon>
        <taxon>Magnaporthaceae</taxon>
        <taxon>Magnaporthiopsis</taxon>
    </lineage>
</organism>
<evidence type="ECO:0000313" key="7">
    <source>
        <dbReference type="Proteomes" id="UP000011715"/>
    </source>
</evidence>
<evidence type="ECO:0000313" key="6">
    <source>
        <dbReference type="EnsemblFungi" id="MAPG_02368T0"/>
    </source>
</evidence>
<feature type="region of interest" description="Disordered" evidence="2">
    <location>
        <begin position="610"/>
        <end position="640"/>
    </location>
</feature>
<dbReference type="PROSITE" id="PS00022">
    <property type="entry name" value="EGF_1"/>
    <property type="match status" value="1"/>
</dbReference>
<dbReference type="InterPro" id="IPR000742">
    <property type="entry name" value="EGF"/>
</dbReference>